<comment type="caution">
    <text evidence="9">The sequence shown here is derived from an EMBL/GenBank/DDBJ whole genome shotgun (WGS) entry which is preliminary data.</text>
</comment>
<reference evidence="9 10" key="1">
    <citation type="submission" date="2020-07" db="EMBL/GenBank/DDBJ databases">
        <title>Sequencing the genomes of 1000 actinobacteria strains.</title>
        <authorList>
            <person name="Klenk H.-P."/>
        </authorList>
    </citation>
    <scope>NUCLEOTIDE SEQUENCE [LARGE SCALE GENOMIC DNA]</scope>
    <source>
        <strain evidence="9 10">DSM 23819</strain>
    </source>
</reference>
<dbReference type="Pfam" id="PF01266">
    <property type="entry name" value="DAO"/>
    <property type="match status" value="1"/>
</dbReference>
<dbReference type="InterPro" id="IPR036188">
    <property type="entry name" value="FAD/NAD-bd_sf"/>
</dbReference>
<dbReference type="PANTHER" id="PTHR11985">
    <property type="entry name" value="GLYCEROL-3-PHOSPHATE DEHYDROGENASE"/>
    <property type="match status" value="1"/>
</dbReference>
<dbReference type="PROSITE" id="PS00978">
    <property type="entry name" value="FAD_G3PDH_2"/>
    <property type="match status" value="1"/>
</dbReference>
<evidence type="ECO:0000313" key="9">
    <source>
        <dbReference type="EMBL" id="NYG59615.1"/>
    </source>
</evidence>
<gene>
    <name evidence="9" type="ORF">BJ980_002538</name>
</gene>
<evidence type="ECO:0000256" key="2">
    <source>
        <dbReference type="ARBA" id="ARBA00007330"/>
    </source>
</evidence>
<dbReference type="Gene3D" id="3.50.50.60">
    <property type="entry name" value="FAD/NAD(P)-binding domain"/>
    <property type="match status" value="1"/>
</dbReference>
<proteinExistence type="inferred from homology"/>
<organism evidence="9 10">
    <name type="scientific">Nocardioides daedukensis</name>
    <dbReference type="NCBI Taxonomy" id="634462"/>
    <lineage>
        <taxon>Bacteria</taxon>
        <taxon>Bacillati</taxon>
        <taxon>Actinomycetota</taxon>
        <taxon>Actinomycetes</taxon>
        <taxon>Propionibacteriales</taxon>
        <taxon>Nocardioidaceae</taxon>
        <taxon>Nocardioides</taxon>
    </lineage>
</organism>
<name>A0A7Y9S567_9ACTN</name>
<keyword evidence="6 9" id="KW-0560">Oxidoreductase</keyword>
<dbReference type="Proteomes" id="UP000540656">
    <property type="component" value="Unassembled WGS sequence"/>
</dbReference>
<dbReference type="SUPFAM" id="SSF51905">
    <property type="entry name" value="FAD/NAD(P)-binding domain"/>
    <property type="match status" value="1"/>
</dbReference>
<keyword evidence="4" id="KW-0319">Glycerol metabolism</keyword>
<dbReference type="GO" id="GO:0046168">
    <property type="term" value="P:glycerol-3-phosphate catabolic process"/>
    <property type="evidence" value="ECO:0007669"/>
    <property type="project" value="TreeGrafter"/>
</dbReference>
<keyword evidence="3" id="KW-0285">Flavoprotein</keyword>
<dbReference type="PRINTS" id="PR01001">
    <property type="entry name" value="FADG3PDH"/>
</dbReference>
<dbReference type="InterPro" id="IPR031656">
    <property type="entry name" value="DAO_C"/>
</dbReference>
<evidence type="ECO:0000259" key="7">
    <source>
        <dbReference type="Pfam" id="PF01266"/>
    </source>
</evidence>
<evidence type="ECO:0000256" key="6">
    <source>
        <dbReference type="ARBA" id="ARBA00023002"/>
    </source>
</evidence>
<dbReference type="GO" id="GO:0004368">
    <property type="term" value="F:glycerol-3-phosphate dehydrogenase (quinone) activity"/>
    <property type="evidence" value="ECO:0007669"/>
    <property type="project" value="UniProtKB-EC"/>
</dbReference>
<dbReference type="InterPro" id="IPR006076">
    <property type="entry name" value="FAD-dep_OxRdtase"/>
</dbReference>
<feature type="domain" description="Alpha-glycerophosphate oxidase C-terminal" evidence="8">
    <location>
        <begin position="397"/>
        <end position="505"/>
    </location>
</feature>
<evidence type="ECO:0000256" key="4">
    <source>
        <dbReference type="ARBA" id="ARBA00022798"/>
    </source>
</evidence>
<dbReference type="GO" id="GO:0006071">
    <property type="term" value="P:glycerol metabolic process"/>
    <property type="evidence" value="ECO:0007669"/>
    <property type="project" value="UniProtKB-KW"/>
</dbReference>
<evidence type="ECO:0000256" key="3">
    <source>
        <dbReference type="ARBA" id="ARBA00022630"/>
    </source>
</evidence>
<protein>
    <submittedName>
        <fullName evidence="9">Glycerol-3-phosphate dehydrogenase</fullName>
        <ecNumber evidence="9">1.1.5.3</ecNumber>
    </submittedName>
</protein>
<dbReference type="Gene3D" id="3.30.9.10">
    <property type="entry name" value="D-Amino Acid Oxidase, subunit A, domain 2"/>
    <property type="match status" value="1"/>
</dbReference>
<feature type="domain" description="FAD dependent oxidoreductase" evidence="7">
    <location>
        <begin position="24"/>
        <end position="379"/>
    </location>
</feature>
<dbReference type="EMBL" id="JACCAA010000001">
    <property type="protein sequence ID" value="NYG59615.1"/>
    <property type="molecule type" value="Genomic_DNA"/>
</dbReference>
<comment type="similarity">
    <text evidence="2">Belongs to the FAD-dependent glycerol-3-phosphate dehydrogenase family.</text>
</comment>
<accession>A0A7Y9S567</accession>
<dbReference type="InterPro" id="IPR000447">
    <property type="entry name" value="G3P_DH_FAD-dep"/>
</dbReference>
<dbReference type="RefSeq" id="WP_179502642.1">
    <property type="nucleotide sequence ID" value="NZ_JACCAA010000001.1"/>
</dbReference>
<keyword evidence="5" id="KW-0274">FAD</keyword>
<evidence type="ECO:0000256" key="1">
    <source>
        <dbReference type="ARBA" id="ARBA00001974"/>
    </source>
</evidence>
<dbReference type="EC" id="1.1.5.3" evidence="9"/>
<dbReference type="Pfam" id="PF16901">
    <property type="entry name" value="DAO_C"/>
    <property type="match status" value="1"/>
</dbReference>
<dbReference type="Gene3D" id="1.10.8.870">
    <property type="entry name" value="Alpha-glycerophosphate oxidase, cap domain"/>
    <property type="match status" value="1"/>
</dbReference>
<keyword evidence="10" id="KW-1185">Reference proteome</keyword>
<dbReference type="PANTHER" id="PTHR11985:SF35">
    <property type="entry name" value="ANAEROBIC GLYCEROL-3-PHOSPHATE DEHYDROGENASE SUBUNIT A"/>
    <property type="match status" value="1"/>
</dbReference>
<evidence type="ECO:0000256" key="5">
    <source>
        <dbReference type="ARBA" id="ARBA00022827"/>
    </source>
</evidence>
<comment type="cofactor">
    <cofactor evidence="1">
        <name>FAD</name>
        <dbReference type="ChEBI" id="CHEBI:57692"/>
    </cofactor>
</comment>
<sequence>MTSTVNPDAARIRAGIEGVASEVDLVVIGLGVTGAGVALDAASRGLSVLALDAFDIAFGTSRWSSKLVHGGLRYLANGQIGVARESAVERGILMERTAPHLTRAMPMLLPLMSSVSHGQATLAGVGFVAGDLLRRGAHTSADTLPGPRRISRTEVLAMAPGLRSAGLRGGLLSWDGQLEDDARLVIGIARTAAAHGADVRTRARVTSATGTSVEVRDERTGATTTVRAKRVINATGVWAGDLVDVKLKPSRGTHLVLRAATLPGVRTSLTVPIPGTSNRFALVLPQPDGTIYVGLTDEEIEGAIPDVPVPSESEIGFLLDVVAAAFDRPLRRSDVVGAYAGLRPLLDSDGSTADLSRKHAVLTSPTGVITVVGGKLTTYRQMAEEAVDATGLAPGLCRTRDLPLLGAAARPELALLEEHPRLVRRFGTEADLVLENAREVSGLSDEDLLAPIAPHLPATLAELIFGVTHEGAVDVADLLERRTRIALVPADVEPARPAAERALALVRSTPAQN</sequence>
<evidence type="ECO:0000259" key="8">
    <source>
        <dbReference type="Pfam" id="PF16901"/>
    </source>
</evidence>
<evidence type="ECO:0000313" key="10">
    <source>
        <dbReference type="Proteomes" id="UP000540656"/>
    </source>
</evidence>
<dbReference type="InterPro" id="IPR038299">
    <property type="entry name" value="DAO_C_sf"/>
</dbReference>
<dbReference type="AlphaFoldDB" id="A0A7Y9S567"/>